<evidence type="ECO:0000313" key="3">
    <source>
        <dbReference type="EMBL" id="CAB9502367.1"/>
    </source>
</evidence>
<dbReference type="GO" id="GO:0046872">
    <property type="term" value="F:metal ion binding"/>
    <property type="evidence" value="ECO:0007669"/>
    <property type="project" value="InterPro"/>
</dbReference>
<accession>A0A9N8DFN1</accession>
<dbReference type="GO" id="GO:0005524">
    <property type="term" value="F:ATP binding"/>
    <property type="evidence" value="ECO:0007669"/>
    <property type="project" value="UniProtKB-UniRule"/>
</dbReference>
<dbReference type="PROSITE" id="PS50975">
    <property type="entry name" value="ATP_GRASP"/>
    <property type="match status" value="1"/>
</dbReference>
<sequence length="499" mass="55258">MSTQDRNLLTMASDLSLSDPFNSQVETTIRSKVVIFSGGPLASVVADFQDEKKADDGSSAPSTAEVTAAPSLASLGTNPATESPKVSSVSSVLDYRVVSWCGTKFYSDLVHDGLEWLGKPKDDVVMVYESPSYETPGTSFVNASKYFFHDSPAGSPIPRTTLGPLRYGAMTGDAFPVYLQNQPDAQLVNHWKNSLPHFVEPRFVHGLKETNRIYAYLPLEQVANHVHDPQAHYHVAGKDAIPLMTTLTTKLLPDTKQVRPCIAKVNHSMGSRGIFVIRDDNDENEFLEFLQETGNPPYVVSEFINIVRNIACHFFIHPDGRIVWLGSSENVRLEDGTWSADSTMDRTQQDILQALQLPGARDVADYCLSLGLWGFCGIDVLIDDKGQGHVVDVNPRVTGTCPALMAFRGMQKRFGFDYGLFRRSTSHAFPGSLAQLLEQVEAHNANHEGESRIVLFSVAEKSADQTLLNMGVYGKSLEDCEVHLNHFSRVFRYKKATYM</sequence>
<dbReference type="InterPro" id="IPR053269">
    <property type="entry name" value="Asp-Met_ligase"/>
</dbReference>
<dbReference type="PANTHER" id="PTHR37018">
    <property type="entry name" value="CULTURE SPECIFIC PROTEIN, PUTATIVE (AFU_ORTHOLOGUE AFUA_2G00130)-RELATED"/>
    <property type="match status" value="1"/>
</dbReference>
<comment type="caution">
    <text evidence="3">The sequence shown here is derived from an EMBL/GenBank/DDBJ whole genome shotgun (WGS) entry which is preliminary data.</text>
</comment>
<dbReference type="Proteomes" id="UP001153069">
    <property type="component" value="Unassembled WGS sequence"/>
</dbReference>
<name>A0A9N8DFN1_9STRA</name>
<evidence type="ECO:0000313" key="4">
    <source>
        <dbReference type="Proteomes" id="UP001153069"/>
    </source>
</evidence>
<dbReference type="OrthoDB" id="38164at2759"/>
<evidence type="ECO:0000259" key="2">
    <source>
        <dbReference type="PROSITE" id="PS50975"/>
    </source>
</evidence>
<proteinExistence type="predicted"/>
<keyword evidence="1" id="KW-0067">ATP-binding</keyword>
<dbReference type="Gene3D" id="3.30.470.20">
    <property type="entry name" value="ATP-grasp fold, B domain"/>
    <property type="match status" value="1"/>
</dbReference>
<dbReference type="AlphaFoldDB" id="A0A9N8DFN1"/>
<organism evidence="3 4">
    <name type="scientific">Seminavis robusta</name>
    <dbReference type="NCBI Taxonomy" id="568900"/>
    <lineage>
        <taxon>Eukaryota</taxon>
        <taxon>Sar</taxon>
        <taxon>Stramenopiles</taxon>
        <taxon>Ochrophyta</taxon>
        <taxon>Bacillariophyta</taxon>
        <taxon>Bacillariophyceae</taxon>
        <taxon>Bacillariophycidae</taxon>
        <taxon>Naviculales</taxon>
        <taxon>Naviculaceae</taxon>
        <taxon>Seminavis</taxon>
    </lineage>
</organism>
<dbReference type="EMBL" id="CAICTM010000133">
    <property type="protein sequence ID" value="CAB9502367.1"/>
    <property type="molecule type" value="Genomic_DNA"/>
</dbReference>
<dbReference type="InterPro" id="IPR011761">
    <property type="entry name" value="ATP-grasp"/>
</dbReference>
<protein>
    <submittedName>
        <fullName evidence="3">ATP-grasp domain</fullName>
    </submittedName>
</protein>
<feature type="domain" description="ATP-grasp" evidence="2">
    <location>
        <begin position="233"/>
        <end position="427"/>
    </location>
</feature>
<dbReference type="InterPro" id="IPR003806">
    <property type="entry name" value="ATP-grasp_PylC-type"/>
</dbReference>
<evidence type="ECO:0000256" key="1">
    <source>
        <dbReference type="PROSITE-ProRule" id="PRU00409"/>
    </source>
</evidence>
<keyword evidence="4" id="KW-1185">Reference proteome</keyword>
<keyword evidence="1" id="KW-0547">Nucleotide-binding</keyword>
<gene>
    <name evidence="3" type="ORF">SEMRO_134_G063510.1</name>
</gene>
<dbReference type="PANTHER" id="PTHR37018:SF1">
    <property type="entry name" value="CULTURE SPECIFIC PROTEIN, PUTATIVE (AFU_ORTHOLOGUE AFUA_2G00130)-RELATED"/>
    <property type="match status" value="1"/>
</dbReference>
<reference evidence="3" key="1">
    <citation type="submission" date="2020-06" db="EMBL/GenBank/DDBJ databases">
        <authorList>
            <consortium name="Plant Systems Biology data submission"/>
        </authorList>
    </citation>
    <scope>NUCLEOTIDE SEQUENCE</scope>
    <source>
        <strain evidence="3">D6</strain>
    </source>
</reference>
<dbReference type="Pfam" id="PF02655">
    <property type="entry name" value="ATP-grasp_3"/>
    <property type="match status" value="1"/>
</dbReference>
<dbReference type="SUPFAM" id="SSF56059">
    <property type="entry name" value="Glutathione synthetase ATP-binding domain-like"/>
    <property type="match status" value="1"/>
</dbReference>